<dbReference type="Pfam" id="PF13701">
    <property type="entry name" value="DDE_Tnp_1_4"/>
    <property type="match status" value="1"/>
</dbReference>
<name>A0A0D8FSU1_9ACTN</name>
<gene>
    <name evidence="2" type="ORF">FEAC_29680</name>
</gene>
<dbReference type="InterPro" id="IPR025668">
    <property type="entry name" value="Tnp_DDE_dom"/>
</dbReference>
<proteinExistence type="predicted"/>
<dbReference type="RefSeq" id="WP_052566579.1">
    <property type="nucleotide sequence ID" value="NZ_JXUW01000050.1"/>
</dbReference>
<comment type="caution">
    <text evidence="2">The sequence shown here is derived from an EMBL/GenBank/DDBJ whole genome shotgun (WGS) entry which is preliminary data.</text>
</comment>
<dbReference type="AlphaFoldDB" id="A0A0D8FSU1"/>
<dbReference type="EMBL" id="JXUW01000050">
    <property type="protein sequence ID" value="KJE75307.1"/>
    <property type="molecule type" value="Genomic_DNA"/>
</dbReference>
<dbReference type="GeneID" id="78373925"/>
<accession>A0A0D8FSU1</accession>
<keyword evidence="3" id="KW-1185">Reference proteome</keyword>
<protein>
    <recommendedName>
        <fullName evidence="1">Transposase DDE domain-containing protein</fullName>
    </recommendedName>
</protein>
<evidence type="ECO:0000313" key="2">
    <source>
        <dbReference type="EMBL" id="KJE75307.1"/>
    </source>
</evidence>
<dbReference type="Proteomes" id="UP000032336">
    <property type="component" value="Unassembled WGS sequence"/>
</dbReference>
<evidence type="ECO:0000259" key="1">
    <source>
        <dbReference type="Pfam" id="PF13701"/>
    </source>
</evidence>
<reference evidence="2 3" key="1">
    <citation type="submission" date="2015-01" db="EMBL/GenBank/DDBJ databases">
        <title>Draft genome of the acidophilic iron oxidizer Ferrimicrobium acidiphilum strain T23.</title>
        <authorList>
            <person name="Poehlein A."/>
            <person name="Eisen S."/>
            <person name="Schloemann M."/>
            <person name="Johnson B.D."/>
            <person name="Daniel R."/>
            <person name="Muehling M."/>
        </authorList>
    </citation>
    <scope>NUCLEOTIDE SEQUENCE [LARGE SCALE GENOMIC DNA]</scope>
    <source>
        <strain evidence="2 3">T23</strain>
    </source>
</reference>
<organism evidence="2 3">
    <name type="scientific">Ferrimicrobium acidiphilum DSM 19497</name>
    <dbReference type="NCBI Taxonomy" id="1121877"/>
    <lineage>
        <taxon>Bacteria</taxon>
        <taxon>Bacillati</taxon>
        <taxon>Actinomycetota</taxon>
        <taxon>Acidimicrobiia</taxon>
        <taxon>Acidimicrobiales</taxon>
        <taxon>Acidimicrobiaceae</taxon>
        <taxon>Ferrimicrobium</taxon>
    </lineage>
</organism>
<evidence type="ECO:0000313" key="3">
    <source>
        <dbReference type="Proteomes" id="UP000032336"/>
    </source>
</evidence>
<feature type="domain" description="Transposase DDE" evidence="1">
    <location>
        <begin position="11"/>
        <end position="240"/>
    </location>
</feature>
<sequence>MKQFYHTPDGIEVAFDDENLVANAGLLLVSTLASKLGLADVIADKVDLTGRVGGANPASKSLTLIHAMVAGASHIDHIDMLRAGASSKVLPFRVVAPSTLGTYLRSFTFGHVRQLDEVIEAELAKAWSLGMAPGDDPLVIDIDSTICEVSGYHKQGAAYGYTKKLGYHPLLAVRSDTGEVLHCRMRKGSANTQRGTKRFVQELIARCRRIGSTGKITIRFDSGYQSDATLKELERLKVSYKSEGSMLMLLKNDKLYINAGGIHGSGLSVTSGWKVISLQTYANNIDSMASNQITPTAIKSPQSGLLTALVGSAKITADGSSIVGGQAVNVYTATAPYTKLIPAMAKSKGVLSSSLGAVLSAHHAPGNAKLTIETTKSTNRIADVNGVFAATFAPVKGSSVKYHFVIIRVQQQYSNYGVKFTVNAPASAKPITSLKQL</sequence>
<dbReference type="Gene3D" id="2.50.20.20">
    <property type="match status" value="1"/>
</dbReference>
<dbReference type="STRING" id="1121877.FEAC_29680"/>